<dbReference type="InParanoid" id="A0A4Q1BH53"/>
<organism evidence="2 3">
    <name type="scientific">Tremella mesenterica</name>
    <name type="common">Jelly fungus</name>
    <dbReference type="NCBI Taxonomy" id="5217"/>
    <lineage>
        <taxon>Eukaryota</taxon>
        <taxon>Fungi</taxon>
        <taxon>Dikarya</taxon>
        <taxon>Basidiomycota</taxon>
        <taxon>Agaricomycotina</taxon>
        <taxon>Tremellomycetes</taxon>
        <taxon>Tremellales</taxon>
        <taxon>Tremellaceae</taxon>
        <taxon>Tremella</taxon>
    </lineage>
</organism>
<reference evidence="2 3" key="1">
    <citation type="submission" date="2016-06" db="EMBL/GenBank/DDBJ databases">
        <title>Evolution of pathogenesis and genome organization in the Tremellales.</title>
        <authorList>
            <person name="Cuomo C."/>
            <person name="Litvintseva A."/>
            <person name="Heitman J."/>
            <person name="Chen Y."/>
            <person name="Sun S."/>
            <person name="Springer D."/>
            <person name="Dromer F."/>
            <person name="Young S."/>
            <person name="Zeng Q."/>
            <person name="Chapman S."/>
            <person name="Gujja S."/>
            <person name="Saif S."/>
            <person name="Birren B."/>
        </authorList>
    </citation>
    <scope>NUCLEOTIDE SEQUENCE [LARGE SCALE GENOMIC DNA]</scope>
    <source>
        <strain evidence="2 3">ATCC 28783</strain>
    </source>
</reference>
<evidence type="ECO:0000256" key="1">
    <source>
        <dbReference type="SAM" id="MobiDB-lite"/>
    </source>
</evidence>
<name>A0A4Q1BH53_TREME</name>
<dbReference type="Proteomes" id="UP000289152">
    <property type="component" value="Unassembled WGS sequence"/>
</dbReference>
<keyword evidence="3" id="KW-1185">Reference proteome</keyword>
<protein>
    <submittedName>
        <fullName evidence="2">Uncharacterized protein</fullName>
    </submittedName>
</protein>
<feature type="compositionally biased region" description="Polar residues" evidence="1">
    <location>
        <begin position="260"/>
        <end position="277"/>
    </location>
</feature>
<accession>A0A4Q1BH53</accession>
<gene>
    <name evidence="2" type="ORF">M231_05825</name>
</gene>
<dbReference type="AlphaFoldDB" id="A0A4Q1BH53"/>
<feature type="region of interest" description="Disordered" evidence="1">
    <location>
        <begin position="242"/>
        <end position="283"/>
    </location>
</feature>
<comment type="caution">
    <text evidence="2">The sequence shown here is derived from an EMBL/GenBank/DDBJ whole genome shotgun (WGS) entry which is preliminary data.</text>
</comment>
<evidence type="ECO:0000313" key="3">
    <source>
        <dbReference type="Proteomes" id="UP000289152"/>
    </source>
</evidence>
<dbReference type="EMBL" id="SDIL01000083">
    <property type="protein sequence ID" value="RXK36923.1"/>
    <property type="molecule type" value="Genomic_DNA"/>
</dbReference>
<sequence length="283" mass="31142">MPWLTRRPNDPVSLAEDRGTAEGEVRTFAETIIHCMDMIRAIIREVVTDGQNEALHALNTECEETISELYAAALIIYRSESNTAEEIRLSTESIWYTSRTKPYLTHLNKLRKLGQAAAPLLSSGGTSVAAQIHDQSLATLFQSSAHLAIAIMTKAATEKPDPAALTREFANKIKNNWFWMQRRNYGPAFLKSYLDSILLTQAQLDLFYPEDPDFDPARLASLPRDPPSSWMDVVLSGLVPGHEAVPPSAAETPSDFTHHVSPSNISVHSTSETSSVGSEHVGA</sequence>
<evidence type="ECO:0000313" key="2">
    <source>
        <dbReference type="EMBL" id="RXK36923.1"/>
    </source>
</evidence>
<proteinExistence type="predicted"/>